<dbReference type="Proteomes" id="UP001159363">
    <property type="component" value="Chromosome 10"/>
</dbReference>
<evidence type="ECO:0000313" key="2">
    <source>
        <dbReference type="EMBL" id="KAJ8872426.1"/>
    </source>
</evidence>
<keyword evidence="3" id="KW-1185">Reference proteome</keyword>
<feature type="region of interest" description="Disordered" evidence="1">
    <location>
        <begin position="1"/>
        <end position="32"/>
    </location>
</feature>
<organism evidence="2 3">
    <name type="scientific">Dryococelus australis</name>
    <dbReference type="NCBI Taxonomy" id="614101"/>
    <lineage>
        <taxon>Eukaryota</taxon>
        <taxon>Metazoa</taxon>
        <taxon>Ecdysozoa</taxon>
        <taxon>Arthropoda</taxon>
        <taxon>Hexapoda</taxon>
        <taxon>Insecta</taxon>
        <taxon>Pterygota</taxon>
        <taxon>Neoptera</taxon>
        <taxon>Polyneoptera</taxon>
        <taxon>Phasmatodea</taxon>
        <taxon>Verophasmatodea</taxon>
        <taxon>Anareolatae</taxon>
        <taxon>Phasmatidae</taxon>
        <taxon>Eurycanthinae</taxon>
        <taxon>Dryococelus</taxon>
    </lineage>
</organism>
<sequence length="722" mass="79385">MKNSRGGIQKGAATPRQQGCAKWSGRTRGEHTEKVMERRRLIGHVAYQDGDLEAYQYGGGANTTNWLNIVHACVGARVWHAHAVCYLDTSAKLTQCQYKVAVVKSSGYSLPTMANKVQFLTGYGDMHCVSFVVYTWTRVSPGVSGCEEVCAMHVPERFRKFFMAPSLRSRCTSLSHVYASTLPRTESLVSTRRSKTHLLLMYPAFASKTANVTWSHSDGNVCSRFSNIGAWSLVTARLAFAPSINHRNSNIVMFVTVPLIHLIGVCILVTRRVGTLICARGGRMDDGVKERHQEGLSKVFPAILDLWHFSLQPGVGIFQQLLRLAAMDSRPVGSRGTRGQLAAMVSCSTLAARSRASASRRVRLLRCEPRSASCVVMFLTSSRPVSGSKILAAALPASSSRLSVLLPLELLCSSSHHACRNSRKQTMCDHERFDVLRQSGGCCRPIKAVHDKLGEFAILTLRNSTANRRRQAALRAAIMTSSGDTAKQKTRLHWLECSPPMMANRVQFPDGVAPACGTRDGRCRWSAGFLGGISPPSFQRHSVLTSLHSHQLPRLRCWPSRWASDCYPVLASKRDGKLMRQDRTYDLSNVTVAPPASLLASHQGDPGSIRIFACGNRAGRCRWSAGLLGDFPLPPPLHSGAALYSPRFIHVGSQDLNVKSRLNISARSFCKIATKAFLLTKTNQERAAAPLAIWWLIASSSDLFCQRSVKTLHARGADWDEA</sequence>
<evidence type="ECO:0000256" key="1">
    <source>
        <dbReference type="SAM" id="MobiDB-lite"/>
    </source>
</evidence>
<accession>A0ABQ9GK71</accession>
<reference evidence="2 3" key="1">
    <citation type="submission" date="2023-02" db="EMBL/GenBank/DDBJ databases">
        <title>LHISI_Scaffold_Assembly.</title>
        <authorList>
            <person name="Stuart O.P."/>
            <person name="Cleave R."/>
            <person name="Magrath M.J.L."/>
            <person name="Mikheyev A.S."/>
        </authorList>
    </citation>
    <scope>NUCLEOTIDE SEQUENCE [LARGE SCALE GENOMIC DNA]</scope>
    <source>
        <strain evidence="2">Daus_M_001</strain>
        <tissue evidence="2">Leg muscle</tissue>
    </source>
</reference>
<gene>
    <name evidence="2" type="ORF">PR048_026030</name>
</gene>
<name>A0ABQ9GK71_9NEOP</name>
<evidence type="ECO:0000313" key="3">
    <source>
        <dbReference type="Proteomes" id="UP001159363"/>
    </source>
</evidence>
<protein>
    <submittedName>
        <fullName evidence="2">Uncharacterized protein</fullName>
    </submittedName>
</protein>
<proteinExistence type="predicted"/>
<dbReference type="EMBL" id="JARBHB010000011">
    <property type="protein sequence ID" value="KAJ8872426.1"/>
    <property type="molecule type" value="Genomic_DNA"/>
</dbReference>
<comment type="caution">
    <text evidence="2">The sequence shown here is derived from an EMBL/GenBank/DDBJ whole genome shotgun (WGS) entry which is preliminary data.</text>
</comment>